<evidence type="ECO:0000259" key="6">
    <source>
        <dbReference type="PROSITE" id="PS51677"/>
    </source>
</evidence>
<evidence type="ECO:0000313" key="7">
    <source>
        <dbReference type="EMBL" id="NVI48672.1"/>
    </source>
</evidence>
<proteinExistence type="inferred from homology"/>
<feature type="domain" description="NodB homology" evidence="6">
    <location>
        <begin position="66"/>
        <end position="316"/>
    </location>
</feature>
<comment type="function">
    <text evidence="1">Is involved in generating a small heat-stable compound (Nod), an acylated oligomer of N-acetylglucosamine, that stimulates mitosis in various plant protoplasts.</text>
</comment>
<accession>A0A974A5G2</accession>
<dbReference type="PANTHER" id="PTHR34216">
    <property type="match status" value="1"/>
</dbReference>
<dbReference type="PANTHER" id="PTHR34216:SF7">
    <property type="entry name" value="POLY-BETA-1,6-N-ACETYL-D-GLUCOSAMINE N-DEACETYLASE"/>
    <property type="match status" value="1"/>
</dbReference>
<gene>
    <name evidence="7" type="ORF">HAP48_038620</name>
</gene>
<name>A0A974A5G2_9BRAD</name>
<dbReference type="InterPro" id="IPR051398">
    <property type="entry name" value="Polysacch_Deacetylase"/>
</dbReference>
<dbReference type="GO" id="GO:0016810">
    <property type="term" value="F:hydrolase activity, acting on carbon-nitrogen (but not peptide) bonds"/>
    <property type="evidence" value="ECO:0007669"/>
    <property type="project" value="InterPro"/>
</dbReference>
<evidence type="ECO:0000256" key="1">
    <source>
        <dbReference type="ARBA" id="ARBA00003236"/>
    </source>
</evidence>
<dbReference type="SUPFAM" id="SSF88713">
    <property type="entry name" value="Glycoside hydrolase/deacetylase"/>
    <property type="match status" value="1"/>
</dbReference>
<evidence type="ECO:0000256" key="5">
    <source>
        <dbReference type="ARBA" id="ARBA00032976"/>
    </source>
</evidence>
<evidence type="ECO:0000256" key="4">
    <source>
        <dbReference type="ARBA" id="ARBA00022729"/>
    </source>
</evidence>
<dbReference type="GO" id="GO:0005975">
    <property type="term" value="P:carbohydrate metabolic process"/>
    <property type="evidence" value="ECO:0007669"/>
    <property type="project" value="InterPro"/>
</dbReference>
<evidence type="ECO:0000256" key="3">
    <source>
        <dbReference type="ARBA" id="ARBA00020071"/>
    </source>
</evidence>
<dbReference type="InterPro" id="IPR011330">
    <property type="entry name" value="Glyco_hydro/deAcase_b/a-brl"/>
</dbReference>
<comment type="caution">
    <text evidence="7">The sequence shown here is derived from an EMBL/GenBank/DDBJ whole genome shotgun (WGS) entry which is preliminary data.</text>
</comment>
<sequence length="316" mass="35673">MRRAFAGRAAILMLHEIQQDWRWELKTGASPDFLEYSLKWLRQEGWEIVSLDTCLEQLAADTQPHRYAVLTFDDGYRDNVATALPILERHNAPFTVYVPTGAVTRTLQPWWLGLRELFRLRDSIAIDGMAMRFSCRDFDEKASALEKVSNWVHEDYHRVEMLTPTFNKAGLSLESLNDTYFLNGAELQALARHPLASIGGHTESHPALAYLNEALARAEMADNRNYLEGLLQRPVRHVAFPYGNARACGPREQHLAVEAGFSTAVTTRHGQISDRKPNHFALPRIALGGPFDSRIAFEGRMNGVQSAVEMLLGRSN</sequence>
<dbReference type="PROSITE" id="PS51677">
    <property type="entry name" value="NODB"/>
    <property type="match status" value="1"/>
</dbReference>
<dbReference type="Pfam" id="PF01522">
    <property type="entry name" value="Polysacc_deac_1"/>
    <property type="match status" value="1"/>
</dbReference>
<dbReference type="InterPro" id="IPR002509">
    <property type="entry name" value="NODB_dom"/>
</dbReference>
<dbReference type="EMBL" id="JAAOLE020000001">
    <property type="protein sequence ID" value="NVI48672.1"/>
    <property type="molecule type" value="Genomic_DNA"/>
</dbReference>
<dbReference type="AlphaFoldDB" id="A0A974A5G2"/>
<protein>
    <recommendedName>
        <fullName evidence="3">Chitooligosaccharide deacetylase</fullName>
    </recommendedName>
    <alternativeName>
        <fullName evidence="5">Nodulation protein B</fullName>
    </alternativeName>
</protein>
<organism evidence="7">
    <name type="scientific">Bradyrhizobium septentrionale</name>
    <dbReference type="NCBI Taxonomy" id="1404411"/>
    <lineage>
        <taxon>Bacteria</taxon>
        <taxon>Pseudomonadati</taxon>
        <taxon>Pseudomonadota</taxon>
        <taxon>Alphaproteobacteria</taxon>
        <taxon>Hyphomicrobiales</taxon>
        <taxon>Nitrobacteraceae</taxon>
        <taxon>Bradyrhizobium</taxon>
    </lineage>
</organism>
<reference evidence="7" key="1">
    <citation type="submission" date="2020-06" db="EMBL/GenBank/DDBJ databases">
        <title>Whole Genome Sequence of Bradyrhizobium sp. Strain 1S1.</title>
        <authorList>
            <person name="Bromfield E.S.P."/>
            <person name="Cloutier S."/>
        </authorList>
    </citation>
    <scope>NUCLEOTIDE SEQUENCE [LARGE SCALE GENOMIC DNA]</scope>
    <source>
        <strain evidence="7">1S1</strain>
    </source>
</reference>
<comment type="similarity">
    <text evidence="2">Belongs to the polysaccharide deacetylase family.</text>
</comment>
<keyword evidence="4" id="KW-0732">Signal</keyword>
<evidence type="ECO:0000256" key="2">
    <source>
        <dbReference type="ARBA" id="ARBA00010973"/>
    </source>
</evidence>
<dbReference type="Gene3D" id="3.20.20.370">
    <property type="entry name" value="Glycoside hydrolase/deacetylase"/>
    <property type="match status" value="1"/>
</dbReference>